<proteinExistence type="evidence at transcript level"/>
<dbReference type="GO" id="GO:0035025">
    <property type="term" value="P:positive regulation of Rho protein signal transduction"/>
    <property type="evidence" value="ECO:0007669"/>
    <property type="project" value="InterPro"/>
</dbReference>
<dbReference type="GO" id="GO:0030017">
    <property type="term" value="C:sarcomere"/>
    <property type="evidence" value="ECO:0007669"/>
    <property type="project" value="TreeGrafter"/>
</dbReference>
<evidence type="ECO:0000259" key="2">
    <source>
        <dbReference type="SMART" id="SM01283"/>
    </source>
</evidence>
<dbReference type="AlphaFoldDB" id="A0A023F2E7"/>
<evidence type="ECO:0000256" key="1">
    <source>
        <dbReference type="SAM" id="MobiDB-lite"/>
    </source>
</evidence>
<dbReference type="PANTHER" id="PTHR22739">
    <property type="entry name" value="STRIATED MUSCLE ACTIVATOR OF RHO-DEPENDENT SIGNALING-RELATED"/>
    <property type="match status" value="1"/>
</dbReference>
<dbReference type="PANTHER" id="PTHR22739:SF7">
    <property type="entry name" value="EG:152A3.3 PROTEIN-RELATED"/>
    <property type="match status" value="1"/>
</dbReference>
<dbReference type="GO" id="GO:0003779">
    <property type="term" value="F:actin binding"/>
    <property type="evidence" value="ECO:0007669"/>
    <property type="project" value="InterPro"/>
</dbReference>
<dbReference type="EMBL" id="GBBI01003252">
    <property type="protein sequence ID" value="JAC15460.1"/>
    <property type="molecule type" value="mRNA"/>
</dbReference>
<dbReference type="Pfam" id="PF14705">
    <property type="entry name" value="Costars"/>
    <property type="match status" value="1"/>
</dbReference>
<dbReference type="InterPro" id="IPR038095">
    <property type="entry name" value="Costars_sf"/>
</dbReference>
<feature type="compositionally biased region" description="Polar residues" evidence="1">
    <location>
        <begin position="16"/>
        <end position="33"/>
    </location>
</feature>
<dbReference type="Gene3D" id="1.10.10.1540">
    <property type="entry name" value="Costar domain"/>
    <property type="match status" value="1"/>
</dbReference>
<name>A0A023F2E7_TRIIF</name>
<evidence type="ECO:0000313" key="3">
    <source>
        <dbReference type="EMBL" id="JAC15460.1"/>
    </source>
</evidence>
<feature type="region of interest" description="Disordered" evidence="1">
    <location>
        <begin position="15"/>
        <end position="35"/>
    </location>
</feature>
<sequence>VNMSKLNNMIAKFNAKAQSHQDSQTQNPFSGSFSGKKLTIRPGQENYGRPVIGSKTEKRGFQAKSHINKEILELCETIYELACYNLELMKRAQEEDPDFDGIIIDDGPVIVTFGDLFEVYTRINNKVVGLLLAAKKKGLVFFEKEMLFQRRDDDELIMLNKPIQEIRQIMKEVRAPSPVLSVSTSDSDDESNK</sequence>
<accession>A0A023F2E7</accession>
<dbReference type="InterPro" id="IPR027817">
    <property type="entry name" value="Costars_dom"/>
</dbReference>
<organism evidence="3">
    <name type="scientific">Triatoma infestans</name>
    <name type="common">Assassin bug</name>
    <dbReference type="NCBI Taxonomy" id="30076"/>
    <lineage>
        <taxon>Eukaryota</taxon>
        <taxon>Metazoa</taxon>
        <taxon>Ecdysozoa</taxon>
        <taxon>Arthropoda</taxon>
        <taxon>Hexapoda</taxon>
        <taxon>Insecta</taxon>
        <taxon>Pterygota</taxon>
        <taxon>Neoptera</taxon>
        <taxon>Paraneoptera</taxon>
        <taxon>Hemiptera</taxon>
        <taxon>Heteroptera</taxon>
        <taxon>Panheteroptera</taxon>
        <taxon>Cimicomorpha</taxon>
        <taxon>Reduviidae</taxon>
        <taxon>Triatominae</taxon>
        <taxon>Triatoma</taxon>
    </lineage>
</organism>
<feature type="domain" description="Costars" evidence="2">
    <location>
        <begin position="65"/>
        <end position="160"/>
    </location>
</feature>
<dbReference type="InterPro" id="IPR026111">
    <property type="entry name" value="Abra"/>
</dbReference>
<dbReference type="GO" id="GO:0045944">
    <property type="term" value="P:positive regulation of transcription by RNA polymerase II"/>
    <property type="evidence" value="ECO:0007669"/>
    <property type="project" value="TreeGrafter"/>
</dbReference>
<reference evidence="3" key="1">
    <citation type="journal article" date="2014" name="PLoS Negl. Trop. Dis.">
        <title>An updated insight into the Sialotranscriptome of Triatoma infestans: developmental stage and geographic variations.</title>
        <authorList>
            <person name="Schwarz A."/>
            <person name="Medrano-Mercado N."/>
            <person name="Schaub G.A."/>
            <person name="Struchiner C.J."/>
            <person name="Bargues M.D."/>
            <person name="Levy M.Z."/>
            <person name="Ribeiro J.M."/>
        </authorList>
    </citation>
    <scope>NUCLEOTIDE SEQUENCE</scope>
    <source>
        <strain evidence="3">Chile</strain>
        <tissue evidence="3">Salivary glands</tissue>
    </source>
</reference>
<feature type="non-terminal residue" evidence="3">
    <location>
        <position position="1"/>
    </location>
</feature>
<protein>
    <submittedName>
        <fullName evidence="3">Putative actin-binding rho-activating protein-like isoform 2</fullName>
    </submittedName>
</protein>
<dbReference type="SMART" id="SM01283">
    <property type="entry name" value="Costars"/>
    <property type="match status" value="1"/>
</dbReference>